<keyword evidence="2" id="KW-1185">Reference proteome</keyword>
<dbReference type="OrthoDB" id="911161at2759"/>
<evidence type="ECO:0000313" key="1">
    <source>
        <dbReference type="EMBL" id="KAG5607125.1"/>
    </source>
</evidence>
<protein>
    <recommendedName>
        <fullName evidence="3">B3 domain-containing protein</fullName>
    </recommendedName>
</protein>
<gene>
    <name evidence="1" type="ORF">H5410_028617</name>
</gene>
<evidence type="ECO:0000313" key="2">
    <source>
        <dbReference type="Proteomes" id="UP000824120"/>
    </source>
</evidence>
<organism evidence="1 2">
    <name type="scientific">Solanum commersonii</name>
    <name type="common">Commerson's wild potato</name>
    <name type="synonym">Commerson's nightshade</name>
    <dbReference type="NCBI Taxonomy" id="4109"/>
    <lineage>
        <taxon>Eukaryota</taxon>
        <taxon>Viridiplantae</taxon>
        <taxon>Streptophyta</taxon>
        <taxon>Embryophyta</taxon>
        <taxon>Tracheophyta</taxon>
        <taxon>Spermatophyta</taxon>
        <taxon>Magnoliopsida</taxon>
        <taxon>eudicotyledons</taxon>
        <taxon>Gunneridae</taxon>
        <taxon>Pentapetalae</taxon>
        <taxon>asterids</taxon>
        <taxon>lamiids</taxon>
        <taxon>Solanales</taxon>
        <taxon>Solanaceae</taxon>
        <taxon>Solanoideae</taxon>
        <taxon>Solaneae</taxon>
        <taxon>Solanum</taxon>
    </lineage>
</organism>
<dbReference type="EMBL" id="JACXVP010000005">
    <property type="protein sequence ID" value="KAG5607125.1"/>
    <property type="molecule type" value="Genomic_DNA"/>
</dbReference>
<proteinExistence type="predicted"/>
<accession>A0A9J5Z4I0</accession>
<dbReference type="Proteomes" id="UP000824120">
    <property type="component" value="Chromosome 5"/>
</dbReference>
<evidence type="ECO:0008006" key="3">
    <source>
        <dbReference type="Google" id="ProtNLM"/>
    </source>
</evidence>
<dbReference type="AlphaFoldDB" id="A0A9J5Z4I0"/>
<dbReference type="PANTHER" id="PTHR36264:SF3">
    <property type="entry name" value="TF-B3 DOMAIN-CONTAINING PROTEIN"/>
    <property type="match status" value="1"/>
</dbReference>
<dbReference type="PANTHER" id="PTHR36264">
    <property type="entry name" value="SET DOMAIN-CONTAINING PROTEIN"/>
    <property type="match status" value="1"/>
</dbReference>
<sequence length="200" mass="23048">MSDQKEFLSLKMTFFYNFFPSKEEEEACKLNNTPYIIKIKITSYEVEAGALLIPYIKTFEYILRYWTLDLAKILVNGCGVCVQVWDKYEGEGAYLWKLCNDDYALSCIELFNSSRLGVGDEIGLFWDPRSSNFMFKLLSKENDPKKYESAIHDASASFRKLHNDRELGVANEIGILGFKRLCSKSSSSMIKKSKFQNRGI</sequence>
<reference evidence="1 2" key="1">
    <citation type="submission" date="2020-09" db="EMBL/GenBank/DDBJ databases">
        <title>De no assembly of potato wild relative species, Solanum commersonii.</title>
        <authorList>
            <person name="Cho K."/>
        </authorList>
    </citation>
    <scope>NUCLEOTIDE SEQUENCE [LARGE SCALE GENOMIC DNA]</scope>
    <source>
        <strain evidence="1">LZ3.2</strain>
        <tissue evidence="1">Leaf</tissue>
    </source>
</reference>
<comment type="caution">
    <text evidence="1">The sequence shown here is derived from an EMBL/GenBank/DDBJ whole genome shotgun (WGS) entry which is preliminary data.</text>
</comment>
<name>A0A9J5Z4I0_SOLCO</name>